<keyword evidence="3" id="KW-1185">Reference proteome</keyword>
<feature type="transmembrane region" description="Helical" evidence="1">
    <location>
        <begin position="135"/>
        <end position="160"/>
    </location>
</feature>
<evidence type="ECO:0000313" key="2">
    <source>
        <dbReference type="EMBL" id="QDT39547.1"/>
    </source>
</evidence>
<dbReference type="AlphaFoldDB" id="A0A517R6L8"/>
<sequence length="404" mass="43561">MATYQVLLRLAWVFKTETVFIPAFLQSIAGPAWVQGCLPVLNRLGQSVPPILASDSIRDTPKKKWLLLVTTAGMGLCFAVICGLIALRDQPWVAVAAAPLFLSAYCLFFAMTGLNQVVFGTLQGKLIRADRRGRLLGIAGVVGSVLSVTAIFLVLGGWSGDEASDFLLPFGITAFGMFVAATIAIALAEPADDNSNHPAKRFSFGPVFEVLRGDRNFRVLAVCAMLFMAAYSLFPHYVTLVRQSEGASGRDLIYFVVSQNIGVGLFSVVIGRIGDRLGNRMAVRSSVLINSTVPALALLTFEFGSSIWFMIPYFVLGMMPVTFRALTNYTLELTAVENHARYISTLRLCLAVPIVTAIPIGILVGWLGHLPVFLGGTVLILLAFAGTFLLDEPRFRATAAGGTD</sequence>
<dbReference type="InterPro" id="IPR052528">
    <property type="entry name" value="Sugar_transport-like"/>
</dbReference>
<reference evidence="2 3" key="1">
    <citation type="submission" date="2019-02" db="EMBL/GenBank/DDBJ databases">
        <title>Deep-cultivation of Planctomycetes and their phenomic and genomic characterization uncovers novel biology.</title>
        <authorList>
            <person name="Wiegand S."/>
            <person name="Jogler M."/>
            <person name="Boedeker C."/>
            <person name="Pinto D."/>
            <person name="Vollmers J."/>
            <person name="Rivas-Marin E."/>
            <person name="Kohn T."/>
            <person name="Peeters S.H."/>
            <person name="Heuer A."/>
            <person name="Rast P."/>
            <person name="Oberbeckmann S."/>
            <person name="Bunk B."/>
            <person name="Jeske O."/>
            <person name="Meyerdierks A."/>
            <person name="Storesund J.E."/>
            <person name="Kallscheuer N."/>
            <person name="Luecker S."/>
            <person name="Lage O.M."/>
            <person name="Pohl T."/>
            <person name="Merkel B.J."/>
            <person name="Hornburger P."/>
            <person name="Mueller R.-W."/>
            <person name="Bruemmer F."/>
            <person name="Labrenz M."/>
            <person name="Spormann A.M."/>
            <person name="Op den Camp H."/>
            <person name="Overmann J."/>
            <person name="Amann R."/>
            <person name="Jetten M.S.M."/>
            <person name="Mascher T."/>
            <person name="Medema M.H."/>
            <person name="Devos D.P."/>
            <person name="Kaster A.-K."/>
            <person name="Ovreas L."/>
            <person name="Rohde M."/>
            <person name="Galperin M.Y."/>
            <person name="Jogler C."/>
        </authorList>
    </citation>
    <scope>NUCLEOTIDE SEQUENCE [LARGE SCALE GENOMIC DNA]</scope>
    <source>
        <strain evidence="2 3">Pan189</strain>
    </source>
</reference>
<feature type="transmembrane region" description="Helical" evidence="1">
    <location>
        <begin position="252"/>
        <end position="270"/>
    </location>
</feature>
<dbReference type="EMBL" id="CP036268">
    <property type="protein sequence ID" value="QDT39547.1"/>
    <property type="molecule type" value="Genomic_DNA"/>
</dbReference>
<name>A0A517R6L8_9PLAN</name>
<dbReference type="KEGG" id="svp:Pan189_39560"/>
<dbReference type="PANTHER" id="PTHR23526">
    <property type="entry name" value="INTEGRAL MEMBRANE TRANSPORT PROTEIN-RELATED"/>
    <property type="match status" value="1"/>
</dbReference>
<keyword evidence="1" id="KW-1133">Transmembrane helix</keyword>
<feature type="transmembrane region" description="Helical" evidence="1">
    <location>
        <begin position="348"/>
        <end position="366"/>
    </location>
</feature>
<gene>
    <name evidence="2" type="ORF">Pan189_39560</name>
</gene>
<organism evidence="2 3">
    <name type="scientific">Stratiformator vulcanicus</name>
    <dbReference type="NCBI Taxonomy" id="2527980"/>
    <lineage>
        <taxon>Bacteria</taxon>
        <taxon>Pseudomonadati</taxon>
        <taxon>Planctomycetota</taxon>
        <taxon>Planctomycetia</taxon>
        <taxon>Planctomycetales</taxon>
        <taxon>Planctomycetaceae</taxon>
        <taxon>Stratiformator</taxon>
    </lineage>
</organism>
<feature type="transmembrane region" description="Helical" evidence="1">
    <location>
        <begin position="282"/>
        <end position="301"/>
    </location>
</feature>
<feature type="transmembrane region" description="Helical" evidence="1">
    <location>
        <begin position="92"/>
        <end position="114"/>
    </location>
</feature>
<accession>A0A517R6L8</accession>
<dbReference type="SUPFAM" id="SSF103473">
    <property type="entry name" value="MFS general substrate transporter"/>
    <property type="match status" value="1"/>
</dbReference>
<evidence type="ECO:0000313" key="3">
    <source>
        <dbReference type="Proteomes" id="UP000317318"/>
    </source>
</evidence>
<proteinExistence type="predicted"/>
<dbReference type="InterPro" id="IPR036259">
    <property type="entry name" value="MFS_trans_sf"/>
</dbReference>
<keyword evidence="1" id="KW-0472">Membrane</keyword>
<feature type="transmembrane region" description="Helical" evidence="1">
    <location>
        <begin position="307"/>
        <end position="327"/>
    </location>
</feature>
<feature type="transmembrane region" description="Helical" evidence="1">
    <location>
        <begin position="166"/>
        <end position="188"/>
    </location>
</feature>
<feature type="transmembrane region" description="Helical" evidence="1">
    <location>
        <begin position="372"/>
        <end position="390"/>
    </location>
</feature>
<protein>
    <submittedName>
        <fullName evidence="2">Major Facilitator Superfamily protein</fullName>
    </submittedName>
</protein>
<evidence type="ECO:0000256" key="1">
    <source>
        <dbReference type="SAM" id="Phobius"/>
    </source>
</evidence>
<dbReference type="RefSeq" id="WP_145365679.1">
    <property type="nucleotide sequence ID" value="NZ_CP036268.1"/>
</dbReference>
<dbReference type="Proteomes" id="UP000317318">
    <property type="component" value="Chromosome"/>
</dbReference>
<dbReference type="Gene3D" id="1.20.1250.20">
    <property type="entry name" value="MFS general substrate transporter like domains"/>
    <property type="match status" value="2"/>
</dbReference>
<dbReference type="PANTHER" id="PTHR23526:SF2">
    <property type="entry name" value="MAJOR FACILITATOR SUPERFAMILY (MFS) PROFILE DOMAIN-CONTAINING PROTEIN"/>
    <property type="match status" value="1"/>
</dbReference>
<feature type="transmembrane region" description="Helical" evidence="1">
    <location>
        <begin position="219"/>
        <end position="240"/>
    </location>
</feature>
<dbReference type="OrthoDB" id="238795at2"/>
<feature type="transmembrane region" description="Helical" evidence="1">
    <location>
        <begin position="65"/>
        <end position="86"/>
    </location>
</feature>
<keyword evidence="1" id="KW-0812">Transmembrane</keyword>